<sequence length="91" mass="10370">MASVIAKSASRPQMTPLHRRTCAARVPIIITDGEAKQRHEQTEHSERAREEVLRHGVKVRDFQAEADARRYDRGHASCADQSMPRSDYVLE</sequence>
<evidence type="ECO:0000256" key="1">
    <source>
        <dbReference type="SAM" id="MobiDB-lite"/>
    </source>
</evidence>
<protein>
    <submittedName>
        <fullName evidence="2">Uncharacterized protein</fullName>
    </submittedName>
</protein>
<reference evidence="2 3" key="1">
    <citation type="submission" date="2015-01" db="EMBL/GenBank/DDBJ databases">
        <title>The Genome Sequence of Fonsecaea multimorphosa CBS 102226.</title>
        <authorList>
            <consortium name="The Broad Institute Genomics Platform"/>
            <person name="Cuomo C."/>
            <person name="de Hoog S."/>
            <person name="Gorbushina A."/>
            <person name="Stielow B."/>
            <person name="Teixiera M."/>
            <person name="Abouelleil A."/>
            <person name="Chapman S.B."/>
            <person name="Priest M."/>
            <person name="Young S.K."/>
            <person name="Wortman J."/>
            <person name="Nusbaum C."/>
            <person name="Birren B."/>
        </authorList>
    </citation>
    <scope>NUCLEOTIDE SEQUENCE [LARGE SCALE GENOMIC DNA]</scope>
    <source>
        <strain evidence="2 3">CBS 102226</strain>
    </source>
</reference>
<feature type="region of interest" description="Disordered" evidence="1">
    <location>
        <begin position="33"/>
        <end position="52"/>
    </location>
</feature>
<dbReference type="VEuPathDB" id="FungiDB:Z520_01797"/>
<dbReference type="OrthoDB" id="4131156at2759"/>
<gene>
    <name evidence="2" type="ORF">Z520_01797</name>
</gene>
<feature type="compositionally biased region" description="Basic and acidic residues" evidence="1">
    <location>
        <begin position="66"/>
        <end position="75"/>
    </location>
</feature>
<evidence type="ECO:0000313" key="2">
    <source>
        <dbReference type="EMBL" id="KIY01660.1"/>
    </source>
</evidence>
<dbReference type="Proteomes" id="UP000053411">
    <property type="component" value="Unassembled WGS sequence"/>
</dbReference>
<accession>A0A0D2KEA0</accession>
<dbReference type="RefSeq" id="XP_016635782.1">
    <property type="nucleotide sequence ID" value="XM_016772312.1"/>
</dbReference>
<organism evidence="2 3">
    <name type="scientific">Fonsecaea multimorphosa CBS 102226</name>
    <dbReference type="NCBI Taxonomy" id="1442371"/>
    <lineage>
        <taxon>Eukaryota</taxon>
        <taxon>Fungi</taxon>
        <taxon>Dikarya</taxon>
        <taxon>Ascomycota</taxon>
        <taxon>Pezizomycotina</taxon>
        <taxon>Eurotiomycetes</taxon>
        <taxon>Chaetothyriomycetidae</taxon>
        <taxon>Chaetothyriales</taxon>
        <taxon>Herpotrichiellaceae</taxon>
        <taxon>Fonsecaea</taxon>
    </lineage>
</organism>
<dbReference type="AlphaFoldDB" id="A0A0D2KEA0"/>
<name>A0A0D2KEA0_9EURO</name>
<dbReference type="EMBL" id="KN848064">
    <property type="protein sequence ID" value="KIY01660.1"/>
    <property type="molecule type" value="Genomic_DNA"/>
</dbReference>
<feature type="region of interest" description="Disordered" evidence="1">
    <location>
        <begin position="66"/>
        <end position="91"/>
    </location>
</feature>
<dbReference type="GeneID" id="27707543"/>
<proteinExistence type="predicted"/>
<evidence type="ECO:0000313" key="3">
    <source>
        <dbReference type="Proteomes" id="UP000053411"/>
    </source>
</evidence>
<keyword evidence="3" id="KW-1185">Reference proteome</keyword>